<dbReference type="PANTHER" id="PTHR38791:SF5">
    <property type="entry name" value="TRANSCRIPTION FACTOR DBAG-RELATED"/>
    <property type="match status" value="1"/>
</dbReference>
<dbReference type="PANTHER" id="PTHR38791">
    <property type="entry name" value="ZN(II)2CYS6 TRANSCRIPTION FACTOR (EUROFUNG)-RELATED-RELATED"/>
    <property type="match status" value="1"/>
</dbReference>
<keyword evidence="1" id="KW-0805">Transcription regulation</keyword>
<sequence>YSRFDLTLSGIQLVAPRILSVRSSMVYRGKPSPACEPCRTRRLKCDQRRPSCSQCIRAHRECSGYRDVATISFHDQSEEVIGKARRQQNTMTSTKALSCSRRPSPSTANSYRQPSPTMFSSLTFSVNDQALSFIFSHYVRNAKHNRGHLDFLPTVIREDTSPAVKACISALGLASLANIHMSPELMSAARHEYSAALSATSVALRDRECARSDSTLAAVELLSLYEVVTCDGPPLIGRWLNHIEGGVKLIEIRGSEQLHHQAGLELFTQIRIQIALGNLYKKQRTPSWLLDLSEEALKHRGDTGDQVLDYFFRTLVEVGDLVAIINESAFAHPARLLKRALTLDADLITWAMSIDPNWKYTVVMVKKTEDENDTLHPIYSDHYHVYPNITVSMAWNHYRFIRIILQGIIGYLYDTHFQESGGRGSHIESERHSTAVSQQLAEDICASVPYHLGMTGSSDGSTLDIPFAGGVMRLMWPLFIASDCRGASPKMRAWIAQCLDKIGHGVGINMAVAMSQILRADMHLNWLEEEETSIVKRPYLVRNEYFPPDT</sequence>
<keyword evidence="3" id="KW-0804">Transcription</keyword>
<evidence type="ECO:0000256" key="5">
    <source>
        <dbReference type="SAM" id="MobiDB-lite"/>
    </source>
</evidence>
<evidence type="ECO:0000256" key="2">
    <source>
        <dbReference type="ARBA" id="ARBA00023125"/>
    </source>
</evidence>
<dbReference type="InterPro" id="IPR053175">
    <property type="entry name" value="DHMBA_Reg_Transcription_Factor"/>
</dbReference>
<dbReference type="GO" id="GO:0003677">
    <property type="term" value="F:DNA binding"/>
    <property type="evidence" value="ECO:0007669"/>
    <property type="project" value="UniProtKB-KW"/>
</dbReference>
<dbReference type="GO" id="GO:0000981">
    <property type="term" value="F:DNA-binding transcription factor activity, RNA polymerase II-specific"/>
    <property type="evidence" value="ECO:0007669"/>
    <property type="project" value="InterPro"/>
</dbReference>
<feature type="domain" description="Zn(2)-C6 fungal-type" evidence="6">
    <location>
        <begin position="34"/>
        <end position="63"/>
    </location>
</feature>
<proteinExistence type="predicted"/>
<dbReference type="InterPro" id="IPR001138">
    <property type="entry name" value="Zn2Cys6_DnaBD"/>
</dbReference>
<dbReference type="SUPFAM" id="SSF57701">
    <property type="entry name" value="Zn2/Cys6 DNA-binding domain"/>
    <property type="match status" value="1"/>
</dbReference>
<keyword evidence="2" id="KW-0238">DNA-binding</keyword>
<keyword evidence="8" id="KW-1185">Reference proteome</keyword>
<dbReference type="SMART" id="SM00066">
    <property type="entry name" value="GAL4"/>
    <property type="match status" value="1"/>
</dbReference>
<dbReference type="GO" id="GO:0009893">
    <property type="term" value="P:positive regulation of metabolic process"/>
    <property type="evidence" value="ECO:0007669"/>
    <property type="project" value="UniProtKB-ARBA"/>
</dbReference>
<evidence type="ECO:0000259" key="6">
    <source>
        <dbReference type="PROSITE" id="PS50048"/>
    </source>
</evidence>
<dbReference type="GO" id="GO:0008270">
    <property type="term" value="F:zinc ion binding"/>
    <property type="evidence" value="ECO:0007669"/>
    <property type="project" value="InterPro"/>
</dbReference>
<evidence type="ECO:0000313" key="8">
    <source>
        <dbReference type="Proteomes" id="UP000231358"/>
    </source>
</evidence>
<feature type="region of interest" description="Disordered" evidence="5">
    <location>
        <begin position="91"/>
        <end position="113"/>
    </location>
</feature>
<dbReference type="PROSITE" id="PS50048">
    <property type="entry name" value="ZN2_CY6_FUNGAL_2"/>
    <property type="match status" value="1"/>
</dbReference>
<evidence type="ECO:0000256" key="4">
    <source>
        <dbReference type="ARBA" id="ARBA00023242"/>
    </source>
</evidence>
<dbReference type="InterPro" id="IPR036864">
    <property type="entry name" value="Zn2-C6_fun-type_DNA-bd_sf"/>
</dbReference>
<dbReference type="Pfam" id="PF00172">
    <property type="entry name" value="Zn_clus"/>
    <property type="match status" value="1"/>
</dbReference>
<dbReference type="Proteomes" id="UP000231358">
    <property type="component" value="Unassembled WGS sequence"/>
</dbReference>
<protein>
    <submittedName>
        <fullName evidence="7">Zn(II)2Cys6 transcription factor</fullName>
    </submittedName>
</protein>
<dbReference type="EMBL" id="NEXV01000466">
    <property type="protein sequence ID" value="PIG83116.1"/>
    <property type="molecule type" value="Genomic_DNA"/>
</dbReference>
<name>A0A2G7FRC9_9EURO</name>
<accession>A0A2G7FRC9</accession>
<evidence type="ECO:0000256" key="1">
    <source>
        <dbReference type="ARBA" id="ARBA00023015"/>
    </source>
</evidence>
<dbReference type="AlphaFoldDB" id="A0A2G7FRC9"/>
<evidence type="ECO:0000256" key="3">
    <source>
        <dbReference type="ARBA" id="ARBA00023163"/>
    </source>
</evidence>
<evidence type="ECO:0000313" key="7">
    <source>
        <dbReference type="EMBL" id="PIG83116.1"/>
    </source>
</evidence>
<gene>
    <name evidence="7" type="ORF">AARAC_001180</name>
</gene>
<feature type="non-terminal residue" evidence="7">
    <location>
        <position position="1"/>
    </location>
</feature>
<keyword evidence="4" id="KW-0539">Nucleus</keyword>
<dbReference type="Gene3D" id="4.10.240.10">
    <property type="entry name" value="Zn(2)-C6 fungal-type DNA-binding domain"/>
    <property type="match status" value="1"/>
</dbReference>
<dbReference type="CDD" id="cd00067">
    <property type="entry name" value="GAL4"/>
    <property type="match status" value="1"/>
</dbReference>
<organism evidence="7 8">
    <name type="scientific">Aspergillus arachidicola</name>
    <dbReference type="NCBI Taxonomy" id="656916"/>
    <lineage>
        <taxon>Eukaryota</taxon>
        <taxon>Fungi</taxon>
        <taxon>Dikarya</taxon>
        <taxon>Ascomycota</taxon>
        <taxon>Pezizomycotina</taxon>
        <taxon>Eurotiomycetes</taxon>
        <taxon>Eurotiomycetidae</taxon>
        <taxon>Eurotiales</taxon>
        <taxon>Aspergillaceae</taxon>
        <taxon>Aspergillus</taxon>
        <taxon>Aspergillus subgen. Circumdati</taxon>
    </lineage>
</organism>
<dbReference type="STRING" id="656916.A0A2G7FRC9"/>
<reference evidence="7 8" key="1">
    <citation type="submission" date="2017-05" db="EMBL/GenBank/DDBJ databases">
        <title>Genome sequence for an aflatoxigenic pathogen of Argentinian peanut, Aspergillus arachidicola.</title>
        <authorList>
            <person name="Moore G."/>
            <person name="Beltz S.B."/>
            <person name="Mack B.M."/>
        </authorList>
    </citation>
    <scope>NUCLEOTIDE SEQUENCE [LARGE SCALE GENOMIC DNA]</scope>
    <source>
        <strain evidence="7 8">CBS 117610</strain>
    </source>
</reference>
<dbReference type="PROSITE" id="PS00463">
    <property type="entry name" value="ZN2_CY6_FUNGAL_1"/>
    <property type="match status" value="1"/>
</dbReference>
<comment type="caution">
    <text evidence="7">The sequence shown here is derived from an EMBL/GenBank/DDBJ whole genome shotgun (WGS) entry which is preliminary data.</text>
</comment>